<organism evidence="2 3">
    <name type="scientific">Symbiodinium pilosum</name>
    <name type="common">Dinoflagellate</name>
    <dbReference type="NCBI Taxonomy" id="2952"/>
    <lineage>
        <taxon>Eukaryota</taxon>
        <taxon>Sar</taxon>
        <taxon>Alveolata</taxon>
        <taxon>Dinophyceae</taxon>
        <taxon>Suessiales</taxon>
        <taxon>Symbiodiniaceae</taxon>
        <taxon>Symbiodinium</taxon>
    </lineage>
</organism>
<dbReference type="EMBL" id="CAJNIZ010012747">
    <property type="protein sequence ID" value="CAE7337786.1"/>
    <property type="molecule type" value="Genomic_DNA"/>
</dbReference>
<keyword evidence="3" id="KW-1185">Reference proteome</keyword>
<feature type="non-terminal residue" evidence="2">
    <location>
        <position position="831"/>
    </location>
</feature>
<feature type="region of interest" description="Disordered" evidence="1">
    <location>
        <begin position="669"/>
        <end position="695"/>
    </location>
</feature>
<protein>
    <submittedName>
        <fullName evidence="2">Uncharacterized protein</fullName>
    </submittedName>
</protein>
<feature type="region of interest" description="Disordered" evidence="1">
    <location>
        <begin position="797"/>
        <end position="816"/>
    </location>
</feature>
<feature type="region of interest" description="Disordered" evidence="1">
    <location>
        <begin position="442"/>
        <end position="482"/>
    </location>
</feature>
<gene>
    <name evidence="2" type="ORF">SPIL2461_LOCUS7924</name>
</gene>
<dbReference type="AlphaFoldDB" id="A0A812P306"/>
<name>A0A812P306_SYMPI</name>
<proteinExistence type="predicted"/>
<dbReference type="Proteomes" id="UP000649617">
    <property type="component" value="Unassembled WGS sequence"/>
</dbReference>
<evidence type="ECO:0000256" key="1">
    <source>
        <dbReference type="SAM" id="MobiDB-lite"/>
    </source>
</evidence>
<feature type="compositionally biased region" description="Basic and acidic residues" evidence="1">
    <location>
        <begin position="453"/>
        <end position="469"/>
    </location>
</feature>
<comment type="caution">
    <text evidence="2">The sequence shown here is derived from an EMBL/GenBank/DDBJ whole genome shotgun (WGS) entry which is preliminary data.</text>
</comment>
<evidence type="ECO:0000313" key="3">
    <source>
        <dbReference type="Proteomes" id="UP000649617"/>
    </source>
</evidence>
<evidence type="ECO:0000313" key="2">
    <source>
        <dbReference type="EMBL" id="CAE7337786.1"/>
    </source>
</evidence>
<sequence>MPEDPYARLAEELSKSSISAPRFVALRPDSSVPRKMLQFYVVVATRGVNVRIHKLSLGHLLLPNRPEATSQGRDEEKMVASVQDFFSGSLQDVYVDDFLSLHEKCSGLASCLGSSDESLELSLTASLSNQLLDAGAAAMNLGSFEFLQHALSKWAPEFVSPPLRTLDDLSNWHSRWPHFAVPILQGGGPSVLPTASLRFCVALSPMALAVDGQLPFGWFAALCEVLKAAKTEAVKSLQADKATAALIVEGIAHALPGGIAPSLQLARKALESAASDSQKGHGLLIVNADQAWREEEGVYEVETGKQKSLEELVEFYAELAEDGWLTALVNPFREADTQLGAEMLRARRPHLKVVQDYGPDVVPEPAVEEVAFSTGTCEDACVPSKMTGVALVSLGRVAFWSHSPVVPRMKSSSFWQAAVLQHPTLAAFIAGSESNYTHITDISRSGSASAREPSSRCRSFREAKRETREAAGGGEAAPHTLDAVPEDDVLRWSQVAKLAVREAQLEEVRKKQARKMAQNEMKEYLKQQMEHKTSEKQKAVESEHKLHELQQVELERWKRDQTAQAQERLRKVQQVIRDREAQSEEVYRKREAEKEQKLEEDRRLVLRATHEIELEKQAVQAKREQTKQAQMALVREVGQDQEKRSEARQRRIQEEKRALQEYAELLDKQEARSKATKPKIRDQLPAAPPRVKRKGEELYYDQDIVMRIHNEALAREEQADLDKQAHLKMERRKNQDFLFQQIAERDQQKKLIREQKSSLKAAAQAAAEEHRAAETHQLNERRKKYLQYRLDLEGQMRAKQVPQQAREDQMSGAEKAINRKYVMEALQKTSE</sequence>
<dbReference type="Gene3D" id="3.20.20.120">
    <property type="entry name" value="Enolase-like C-terminal domain"/>
    <property type="match status" value="1"/>
</dbReference>
<dbReference type="SUPFAM" id="SSF51604">
    <property type="entry name" value="Enolase C-terminal domain-like"/>
    <property type="match status" value="1"/>
</dbReference>
<reference evidence="2" key="1">
    <citation type="submission" date="2021-02" db="EMBL/GenBank/DDBJ databases">
        <authorList>
            <person name="Dougan E. K."/>
            <person name="Rhodes N."/>
            <person name="Thang M."/>
            <person name="Chan C."/>
        </authorList>
    </citation>
    <scope>NUCLEOTIDE SEQUENCE</scope>
</reference>
<dbReference type="InterPro" id="IPR036849">
    <property type="entry name" value="Enolase-like_C_sf"/>
</dbReference>
<accession>A0A812P306</accession>
<dbReference type="OrthoDB" id="412026at2759"/>